<keyword evidence="1" id="KW-0812">Transmembrane</keyword>
<keyword evidence="1" id="KW-0472">Membrane</keyword>
<keyword evidence="4" id="KW-1185">Reference proteome</keyword>
<dbReference type="EMBL" id="JBHUDJ010000003">
    <property type="protein sequence ID" value="MFD1586875.1"/>
    <property type="molecule type" value="Genomic_DNA"/>
</dbReference>
<evidence type="ECO:0000256" key="1">
    <source>
        <dbReference type="SAM" id="Phobius"/>
    </source>
</evidence>
<dbReference type="Pfam" id="PF26465">
    <property type="entry name" value="DUF8142"/>
    <property type="match status" value="1"/>
</dbReference>
<comment type="caution">
    <text evidence="3">The sequence shown here is derived from an EMBL/GenBank/DDBJ whole genome shotgun (WGS) entry which is preliminary data.</text>
</comment>
<dbReference type="RefSeq" id="WP_247375834.1">
    <property type="nucleotide sequence ID" value="NZ_JALLGV010000001.1"/>
</dbReference>
<name>A0ABD6C9J4_9EURY</name>
<evidence type="ECO:0000313" key="4">
    <source>
        <dbReference type="Proteomes" id="UP001597119"/>
    </source>
</evidence>
<dbReference type="AlphaFoldDB" id="A0ABD6C9J4"/>
<dbReference type="Proteomes" id="UP001597119">
    <property type="component" value="Unassembled WGS sequence"/>
</dbReference>
<gene>
    <name evidence="3" type="ORF">ACFR9U_07760</name>
</gene>
<proteinExistence type="predicted"/>
<feature type="transmembrane region" description="Helical" evidence="1">
    <location>
        <begin position="43"/>
        <end position="62"/>
    </location>
</feature>
<reference evidence="3 4" key="1">
    <citation type="journal article" date="2019" name="Int. J. Syst. Evol. Microbiol.">
        <title>The Global Catalogue of Microorganisms (GCM) 10K type strain sequencing project: providing services to taxonomists for standard genome sequencing and annotation.</title>
        <authorList>
            <consortium name="The Broad Institute Genomics Platform"/>
            <consortium name="The Broad Institute Genome Sequencing Center for Infectious Disease"/>
            <person name="Wu L."/>
            <person name="Ma J."/>
        </authorList>
    </citation>
    <scope>NUCLEOTIDE SEQUENCE [LARGE SCALE GENOMIC DNA]</scope>
    <source>
        <strain evidence="3 4">CGMCC 1.12125</strain>
    </source>
</reference>
<feature type="domain" description="DUF8142" evidence="2">
    <location>
        <begin position="7"/>
        <end position="71"/>
    </location>
</feature>
<evidence type="ECO:0000313" key="3">
    <source>
        <dbReference type="EMBL" id="MFD1586875.1"/>
    </source>
</evidence>
<sequence length="81" mass="8953">MTESVTADEELNRKQAVLAVLPFLFIGLSCLGLILAWGLDALWGFLILPPILFICVLAYIAFRSGFARDRTGDVNPEANQR</sequence>
<keyword evidence="1" id="KW-1133">Transmembrane helix</keyword>
<evidence type="ECO:0000259" key="2">
    <source>
        <dbReference type="Pfam" id="PF26465"/>
    </source>
</evidence>
<accession>A0ABD6C9J4</accession>
<protein>
    <recommendedName>
        <fullName evidence="2">DUF8142 domain-containing protein</fullName>
    </recommendedName>
</protein>
<dbReference type="InterPro" id="IPR058455">
    <property type="entry name" value="DUF8142"/>
</dbReference>
<organism evidence="3 4">
    <name type="scientific">Halorientalis brevis</name>
    <dbReference type="NCBI Taxonomy" id="1126241"/>
    <lineage>
        <taxon>Archaea</taxon>
        <taxon>Methanobacteriati</taxon>
        <taxon>Methanobacteriota</taxon>
        <taxon>Stenosarchaea group</taxon>
        <taxon>Halobacteria</taxon>
        <taxon>Halobacteriales</taxon>
        <taxon>Haloarculaceae</taxon>
        <taxon>Halorientalis</taxon>
    </lineage>
</organism>
<feature type="transmembrane region" description="Helical" evidence="1">
    <location>
        <begin position="16"/>
        <end position="37"/>
    </location>
</feature>